<evidence type="ECO:0000313" key="2">
    <source>
        <dbReference type="EMBL" id="CAL8112691.1"/>
    </source>
</evidence>
<evidence type="ECO:0000313" key="3">
    <source>
        <dbReference type="Proteomes" id="UP001642540"/>
    </source>
</evidence>
<dbReference type="Proteomes" id="UP001642540">
    <property type="component" value="Unassembled WGS sequence"/>
</dbReference>
<feature type="region of interest" description="Disordered" evidence="1">
    <location>
        <begin position="1"/>
        <end position="66"/>
    </location>
</feature>
<feature type="compositionally biased region" description="Gly residues" evidence="1">
    <location>
        <begin position="16"/>
        <end position="35"/>
    </location>
</feature>
<accession>A0ABP1QVT1</accession>
<dbReference type="EMBL" id="CAXLJM020000049">
    <property type="protein sequence ID" value="CAL8112691.1"/>
    <property type="molecule type" value="Genomic_DNA"/>
</dbReference>
<feature type="compositionally biased region" description="Basic residues" evidence="1">
    <location>
        <begin position="443"/>
        <end position="455"/>
    </location>
</feature>
<sequence>MIFSVFPESYKKTSGGDAGGKGGAGAGKEGAGGNDGVNDCASGGAEEEIKNEDDEEEAKDDDDDGKLYIHEGPNIKDAQIEPPRKNVKEILSGIDNSSEKRMQKLMRKKKIGPLSNLSYAERIRRKQYELEVQRLARPACPLSRKPPIKWKLNNSAFRLCFPLKLHNLRIPSSKLPAGKSKICCLTGIHLHHSNINFQKWRNQTIAMQVGKISKKWKIPDHYPCMSRKDCRIVRLGLGPIVKPIPIRDSISEKNGECLFGSGLRCAYCFEIISPRIRLIHLARCSMLPEGSIARAIETSHSVNTKKVGSTEGAFELSYIPVPGYSEFTWYKPLDPIHPCPMCGIRIIWNKQCFQMHLDRVCQGLSNKNCAVKNEYKYFESFVGLGGRCDKMRMDMFDVSRYVTSSDSALSQFQVKIQAPVHPISVLASKPSLDPTSIAPVSPPKKRGRPPKVKLS</sequence>
<protein>
    <submittedName>
        <fullName evidence="2">Uncharacterized protein</fullName>
    </submittedName>
</protein>
<feature type="compositionally biased region" description="Acidic residues" evidence="1">
    <location>
        <begin position="45"/>
        <end position="64"/>
    </location>
</feature>
<name>A0ABP1QVT1_9HEXA</name>
<gene>
    <name evidence="2" type="ORF">ODALV1_LOCUS15738</name>
</gene>
<proteinExistence type="predicted"/>
<organism evidence="2 3">
    <name type="scientific">Orchesella dallaii</name>
    <dbReference type="NCBI Taxonomy" id="48710"/>
    <lineage>
        <taxon>Eukaryota</taxon>
        <taxon>Metazoa</taxon>
        <taxon>Ecdysozoa</taxon>
        <taxon>Arthropoda</taxon>
        <taxon>Hexapoda</taxon>
        <taxon>Collembola</taxon>
        <taxon>Entomobryomorpha</taxon>
        <taxon>Entomobryoidea</taxon>
        <taxon>Orchesellidae</taxon>
        <taxon>Orchesellinae</taxon>
        <taxon>Orchesella</taxon>
    </lineage>
</organism>
<keyword evidence="3" id="KW-1185">Reference proteome</keyword>
<reference evidence="2 3" key="1">
    <citation type="submission" date="2024-08" db="EMBL/GenBank/DDBJ databases">
        <authorList>
            <person name="Cucini C."/>
            <person name="Frati F."/>
        </authorList>
    </citation>
    <scope>NUCLEOTIDE SEQUENCE [LARGE SCALE GENOMIC DNA]</scope>
</reference>
<comment type="caution">
    <text evidence="2">The sequence shown here is derived from an EMBL/GenBank/DDBJ whole genome shotgun (WGS) entry which is preliminary data.</text>
</comment>
<feature type="region of interest" description="Disordered" evidence="1">
    <location>
        <begin position="428"/>
        <end position="455"/>
    </location>
</feature>
<evidence type="ECO:0000256" key="1">
    <source>
        <dbReference type="SAM" id="MobiDB-lite"/>
    </source>
</evidence>